<protein>
    <submittedName>
        <fullName evidence="6">ABC transporter substrate-binding protein</fullName>
    </submittedName>
</protein>
<sequence>MKKRNYSPLLLILLLLLLAGCAVKPKTAVTKSPVIGFSQSGTESSWRKFHTKSIRTELKRDNYEVMYRNGYQNQERQIQDVRTFIAYQVDLIILAPLTEHGWEPVLKEAKKAKIPVVVVDRHLEVNDQSLYLTHISSSFKAEGQRAGLYVTNHFAKSKQRQIKILELNGTADASAAKLRQEGFADTIGRDPRAHITATINGDFTRAKGEEVMADYIKNHDLSQIDVLFSHSDEMTLGALKAIKQTKIRPGKDLIIVTVDAQENMIRKLQVGEVNCVVECNPDAGWYVVNALNRYFAGQQVPHEIYMPETTFSESNADKVPTRNY</sequence>
<comment type="subcellular location">
    <subcellularLocation>
        <location evidence="1">Cell envelope</location>
    </subcellularLocation>
</comment>
<dbReference type="InterPro" id="IPR025997">
    <property type="entry name" value="SBP_2_dom"/>
</dbReference>
<keyword evidence="3 4" id="KW-0732">Signal</keyword>
<gene>
    <name evidence="6" type="ORF">ACFQHW_10950</name>
</gene>
<dbReference type="Gene3D" id="3.40.50.2300">
    <property type="match status" value="2"/>
</dbReference>
<evidence type="ECO:0000256" key="4">
    <source>
        <dbReference type="SAM" id="SignalP"/>
    </source>
</evidence>
<dbReference type="CDD" id="cd06309">
    <property type="entry name" value="PBP1_galactofuranose_YtfQ-like"/>
    <property type="match status" value="1"/>
</dbReference>
<dbReference type="EMBL" id="JBHSSM010000024">
    <property type="protein sequence ID" value="MFC6316081.1"/>
    <property type="molecule type" value="Genomic_DNA"/>
</dbReference>
<name>A0ABW1USV8_9LACO</name>
<comment type="similarity">
    <text evidence="2">Belongs to the bacterial solute-binding protein 2 family.</text>
</comment>
<feature type="domain" description="Periplasmic binding protein" evidence="5">
    <location>
        <begin position="35"/>
        <end position="298"/>
    </location>
</feature>
<dbReference type="PROSITE" id="PS51257">
    <property type="entry name" value="PROKAR_LIPOPROTEIN"/>
    <property type="match status" value="1"/>
</dbReference>
<evidence type="ECO:0000313" key="6">
    <source>
        <dbReference type="EMBL" id="MFC6316081.1"/>
    </source>
</evidence>
<proteinExistence type="inferred from homology"/>
<evidence type="ECO:0000256" key="3">
    <source>
        <dbReference type="ARBA" id="ARBA00022729"/>
    </source>
</evidence>
<dbReference type="SUPFAM" id="SSF53822">
    <property type="entry name" value="Periplasmic binding protein-like I"/>
    <property type="match status" value="1"/>
</dbReference>
<dbReference type="PANTHER" id="PTHR46847">
    <property type="entry name" value="D-ALLOSE-BINDING PERIPLASMIC PROTEIN-RELATED"/>
    <property type="match status" value="1"/>
</dbReference>
<feature type="chain" id="PRO_5047265250" evidence="4">
    <location>
        <begin position="29"/>
        <end position="324"/>
    </location>
</feature>
<dbReference type="InterPro" id="IPR028082">
    <property type="entry name" value="Peripla_BP_I"/>
</dbReference>
<organism evidence="6 7">
    <name type="scientific">Lapidilactobacillus achengensis</name>
    <dbReference type="NCBI Taxonomy" id="2486000"/>
    <lineage>
        <taxon>Bacteria</taxon>
        <taxon>Bacillati</taxon>
        <taxon>Bacillota</taxon>
        <taxon>Bacilli</taxon>
        <taxon>Lactobacillales</taxon>
        <taxon>Lactobacillaceae</taxon>
        <taxon>Lapidilactobacillus</taxon>
    </lineage>
</organism>
<evidence type="ECO:0000259" key="5">
    <source>
        <dbReference type="Pfam" id="PF13407"/>
    </source>
</evidence>
<comment type="caution">
    <text evidence="6">The sequence shown here is derived from an EMBL/GenBank/DDBJ whole genome shotgun (WGS) entry which is preliminary data.</text>
</comment>
<feature type="signal peptide" evidence="4">
    <location>
        <begin position="1"/>
        <end position="28"/>
    </location>
</feature>
<keyword evidence="7" id="KW-1185">Reference proteome</keyword>
<evidence type="ECO:0000313" key="7">
    <source>
        <dbReference type="Proteomes" id="UP001596310"/>
    </source>
</evidence>
<evidence type="ECO:0000256" key="2">
    <source>
        <dbReference type="ARBA" id="ARBA00007639"/>
    </source>
</evidence>
<dbReference type="RefSeq" id="WP_125597326.1">
    <property type="nucleotide sequence ID" value="NZ_JBHSSM010000024.1"/>
</dbReference>
<evidence type="ECO:0000256" key="1">
    <source>
        <dbReference type="ARBA" id="ARBA00004196"/>
    </source>
</evidence>
<dbReference type="Pfam" id="PF13407">
    <property type="entry name" value="Peripla_BP_4"/>
    <property type="match status" value="1"/>
</dbReference>
<dbReference type="PANTHER" id="PTHR46847:SF3">
    <property type="entry name" value="GALACTOFURANOSE-BINDING PROTEIN YTFQ"/>
    <property type="match status" value="1"/>
</dbReference>
<reference evidence="7" key="1">
    <citation type="journal article" date="2019" name="Int. J. Syst. Evol. Microbiol.">
        <title>The Global Catalogue of Microorganisms (GCM) 10K type strain sequencing project: providing services to taxonomists for standard genome sequencing and annotation.</title>
        <authorList>
            <consortium name="The Broad Institute Genomics Platform"/>
            <consortium name="The Broad Institute Genome Sequencing Center for Infectious Disease"/>
            <person name="Wu L."/>
            <person name="Ma J."/>
        </authorList>
    </citation>
    <scope>NUCLEOTIDE SEQUENCE [LARGE SCALE GENOMIC DNA]</scope>
    <source>
        <strain evidence="7">CCM 8897</strain>
    </source>
</reference>
<dbReference type="Proteomes" id="UP001596310">
    <property type="component" value="Unassembled WGS sequence"/>
</dbReference>
<accession>A0ABW1USV8</accession>